<sequence length="181" mass="21284">MKRQDILFVDGYNMIGAWPQLSNLKDQDEIAAARDLLLFELSNYRKYRDISVFVVFDAQFVPGISNTYEEYEVQVVFTQEGETADTYIEREVAKFINPLNRVVVATSDAAEQWLIFQRGALRQSADELLMEINYAKVQIQSDVKQHYNQALRRRSPWKLEQLEMLDQLRFDMENSEDQTKK</sequence>
<keyword evidence="1" id="KW-0238">DNA-binding</keyword>
<evidence type="ECO:0000313" key="2">
    <source>
        <dbReference type="Proteomes" id="UP000263232"/>
    </source>
</evidence>
<keyword evidence="2" id="KW-1185">Reference proteome</keyword>
<protein>
    <submittedName>
        <fullName evidence="1">DNA-binding protein</fullName>
    </submittedName>
</protein>
<name>A0A347WNJ9_9LACT</name>
<dbReference type="RefSeq" id="WP_118991510.1">
    <property type="nucleotide sequence ID" value="NZ_CP023434.1"/>
</dbReference>
<proteinExistence type="predicted"/>
<dbReference type="Pfam" id="PF05991">
    <property type="entry name" value="NYN_YacP"/>
    <property type="match status" value="1"/>
</dbReference>
<dbReference type="Proteomes" id="UP000263232">
    <property type="component" value="Chromosome"/>
</dbReference>
<evidence type="ECO:0000313" key="1">
    <source>
        <dbReference type="EMBL" id="AXY26656.1"/>
    </source>
</evidence>
<dbReference type="CDD" id="cd10912">
    <property type="entry name" value="PIN_YacP-like"/>
    <property type="match status" value="1"/>
</dbReference>
<dbReference type="InterPro" id="IPR010298">
    <property type="entry name" value="YacP-like"/>
</dbReference>
<reference evidence="1 2" key="1">
    <citation type="submission" date="2017-09" db="EMBL/GenBank/DDBJ databases">
        <title>Complete genome sequence of Oxytococcus suis strain ZY16052.</title>
        <authorList>
            <person name="Li F."/>
        </authorList>
    </citation>
    <scope>NUCLEOTIDE SEQUENCE [LARGE SCALE GENOMIC DNA]</scope>
    <source>
        <strain evidence="1 2">ZY16052</strain>
    </source>
</reference>
<dbReference type="PANTHER" id="PTHR34547:SF1">
    <property type="entry name" value="YACP-LIKE NYN DOMAIN PROTEIN"/>
    <property type="match status" value="1"/>
</dbReference>
<dbReference type="KEGG" id="abae:CL176_11965"/>
<dbReference type="EMBL" id="CP023434">
    <property type="protein sequence ID" value="AXY26656.1"/>
    <property type="molecule type" value="Genomic_DNA"/>
</dbReference>
<dbReference type="GO" id="GO:0003677">
    <property type="term" value="F:DNA binding"/>
    <property type="evidence" value="ECO:0007669"/>
    <property type="project" value="UniProtKB-KW"/>
</dbReference>
<dbReference type="OrthoDB" id="9792160at2"/>
<organism evidence="1 2">
    <name type="scientific">Suicoccus acidiformans</name>
    <dbReference type="NCBI Taxonomy" id="2036206"/>
    <lineage>
        <taxon>Bacteria</taxon>
        <taxon>Bacillati</taxon>
        <taxon>Bacillota</taxon>
        <taxon>Bacilli</taxon>
        <taxon>Lactobacillales</taxon>
        <taxon>Aerococcaceae</taxon>
        <taxon>Suicoccus</taxon>
    </lineage>
</organism>
<accession>A0A347WNJ9</accession>
<dbReference type="AlphaFoldDB" id="A0A347WNJ9"/>
<gene>
    <name evidence="1" type="ORF">CL176_11965</name>
</gene>
<dbReference type="PANTHER" id="PTHR34547">
    <property type="entry name" value="YACP-LIKE NYN DOMAIN PROTEIN"/>
    <property type="match status" value="1"/>
</dbReference>